<dbReference type="GO" id="GO:0003712">
    <property type="term" value="F:transcription coregulator activity"/>
    <property type="evidence" value="ECO:0007669"/>
    <property type="project" value="TreeGrafter"/>
</dbReference>
<evidence type="ECO:0000256" key="1">
    <source>
        <dbReference type="SAM" id="Coils"/>
    </source>
</evidence>
<dbReference type="InterPro" id="IPR009053">
    <property type="entry name" value="Prefoldin"/>
</dbReference>
<dbReference type="Proteomes" id="UP001445335">
    <property type="component" value="Unassembled WGS sequence"/>
</dbReference>
<organism evidence="2 3">
    <name type="scientific">Elliptochloris bilobata</name>
    <dbReference type="NCBI Taxonomy" id="381761"/>
    <lineage>
        <taxon>Eukaryota</taxon>
        <taxon>Viridiplantae</taxon>
        <taxon>Chlorophyta</taxon>
        <taxon>core chlorophytes</taxon>
        <taxon>Trebouxiophyceae</taxon>
        <taxon>Trebouxiophyceae incertae sedis</taxon>
        <taxon>Elliptochloris clade</taxon>
        <taxon>Elliptochloris</taxon>
    </lineage>
</organism>
<dbReference type="CDD" id="cd23158">
    <property type="entry name" value="Prefoldin_UXT"/>
    <property type="match status" value="1"/>
</dbReference>
<gene>
    <name evidence="2" type="ORF">WJX81_008113</name>
</gene>
<dbReference type="Gene3D" id="1.10.287.370">
    <property type="match status" value="1"/>
</dbReference>
<accession>A0AAW1SF74</accession>
<dbReference type="GO" id="GO:0045944">
    <property type="term" value="P:positive regulation of transcription by RNA polymerase II"/>
    <property type="evidence" value="ECO:0007669"/>
    <property type="project" value="TreeGrafter"/>
</dbReference>
<reference evidence="2 3" key="1">
    <citation type="journal article" date="2024" name="Nat. Commun.">
        <title>Phylogenomics reveals the evolutionary origins of lichenization in chlorophyte algae.</title>
        <authorList>
            <person name="Puginier C."/>
            <person name="Libourel C."/>
            <person name="Otte J."/>
            <person name="Skaloud P."/>
            <person name="Haon M."/>
            <person name="Grisel S."/>
            <person name="Petersen M."/>
            <person name="Berrin J.G."/>
            <person name="Delaux P.M."/>
            <person name="Dal Grande F."/>
            <person name="Keller J."/>
        </authorList>
    </citation>
    <scope>NUCLEOTIDE SEQUENCE [LARGE SCALE GENOMIC DNA]</scope>
    <source>
        <strain evidence="2 3">SAG 245.80</strain>
    </source>
</reference>
<dbReference type="GO" id="GO:0009409">
    <property type="term" value="P:response to cold"/>
    <property type="evidence" value="ECO:0007669"/>
    <property type="project" value="UniProtKB-ARBA"/>
</dbReference>
<dbReference type="SUPFAM" id="SSF46579">
    <property type="entry name" value="Prefoldin"/>
    <property type="match status" value="1"/>
</dbReference>
<name>A0AAW1SF74_9CHLO</name>
<dbReference type="AlphaFoldDB" id="A0AAW1SF74"/>
<keyword evidence="1" id="KW-0175">Coiled coil</keyword>
<dbReference type="PANTHER" id="PTHR13345:SF9">
    <property type="entry name" value="PROTEIN UXT"/>
    <property type="match status" value="1"/>
</dbReference>
<dbReference type="GO" id="GO:0016592">
    <property type="term" value="C:mediator complex"/>
    <property type="evidence" value="ECO:0007669"/>
    <property type="project" value="TreeGrafter"/>
</dbReference>
<dbReference type="Pfam" id="PF02996">
    <property type="entry name" value="Prefoldin"/>
    <property type="match status" value="1"/>
</dbReference>
<sequence>MGDLGHSKEVASALRDTEAFLNRRLLSDLEKAHAQRRLAEEQLGRYTELAEGVRALEVQGATTFRTHTELGAGVLVEAEVPDASRVFVDVGLGFHVELRWAEALQVAAQRKSLAQEQLRVTEQAVAKVQSAIWLAQQGLLGLRQGLS</sequence>
<dbReference type="GO" id="GO:0006457">
    <property type="term" value="P:protein folding"/>
    <property type="evidence" value="ECO:0007669"/>
    <property type="project" value="UniProtKB-ARBA"/>
</dbReference>
<protein>
    <submittedName>
        <fullName evidence="2">Uncharacterized protein</fullName>
    </submittedName>
</protein>
<proteinExistence type="predicted"/>
<dbReference type="PANTHER" id="PTHR13345">
    <property type="entry name" value="MEDIATOR OF RNA POLYMERASE II TRANSCRIPTION SUBUNIT 10"/>
    <property type="match status" value="1"/>
</dbReference>
<evidence type="ECO:0000313" key="2">
    <source>
        <dbReference type="EMBL" id="KAK9844209.1"/>
    </source>
</evidence>
<dbReference type="InterPro" id="IPR004127">
    <property type="entry name" value="Prefoldin_subunit_alpha"/>
</dbReference>
<keyword evidence="3" id="KW-1185">Reference proteome</keyword>
<feature type="coiled-coil region" evidence="1">
    <location>
        <begin position="22"/>
        <end position="49"/>
    </location>
</feature>
<comment type="caution">
    <text evidence="2">The sequence shown here is derived from an EMBL/GenBank/DDBJ whole genome shotgun (WGS) entry which is preliminary data.</text>
</comment>
<dbReference type="EMBL" id="JALJOU010000004">
    <property type="protein sequence ID" value="KAK9844209.1"/>
    <property type="molecule type" value="Genomic_DNA"/>
</dbReference>
<evidence type="ECO:0000313" key="3">
    <source>
        <dbReference type="Proteomes" id="UP001445335"/>
    </source>
</evidence>